<dbReference type="InterPro" id="IPR020616">
    <property type="entry name" value="Thiolase_N"/>
</dbReference>
<dbReference type="InterPro" id="IPR016039">
    <property type="entry name" value="Thiolase-like"/>
</dbReference>
<accession>K6X2M4</accession>
<reference evidence="7 8" key="1">
    <citation type="submission" date="2012-08" db="EMBL/GenBank/DDBJ databases">
        <title>Whole genome shotgun sequence of Gordonia namibiensis NBRC 108229.</title>
        <authorList>
            <person name="Isaki-Nakamura S."/>
            <person name="Hosoyama A."/>
            <person name="Tsuchikane K."/>
            <person name="Katsumata H."/>
            <person name="Baba S."/>
            <person name="Yamazaki S."/>
            <person name="Fujita N."/>
        </authorList>
    </citation>
    <scope>NUCLEOTIDE SEQUENCE [LARGE SCALE GENOMIC DNA]</scope>
    <source>
        <strain evidence="7 8">NBRC 108229</strain>
    </source>
</reference>
<evidence type="ECO:0000256" key="1">
    <source>
        <dbReference type="ARBA" id="ARBA00010982"/>
    </source>
</evidence>
<dbReference type="GO" id="GO:0016747">
    <property type="term" value="F:acyltransferase activity, transferring groups other than amino-acyl groups"/>
    <property type="evidence" value="ECO:0007669"/>
    <property type="project" value="InterPro"/>
</dbReference>
<dbReference type="NCBIfam" id="TIGR01930">
    <property type="entry name" value="AcCoA-C-Actrans"/>
    <property type="match status" value="1"/>
</dbReference>
<comment type="caution">
    <text evidence="7">The sequence shown here is derived from an EMBL/GenBank/DDBJ whole genome shotgun (WGS) entry which is preliminary data.</text>
</comment>
<evidence type="ECO:0000256" key="3">
    <source>
        <dbReference type="ARBA" id="ARBA00023315"/>
    </source>
</evidence>
<keyword evidence="2 4" id="KW-0808">Transferase</keyword>
<protein>
    <submittedName>
        <fullName evidence="7">Putative acetyl-CoA acyltransferase</fullName>
    </submittedName>
</protein>
<evidence type="ECO:0000256" key="2">
    <source>
        <dbReference type="ARBA" id="ARBA00022679"/>
    </source>
</evidence>
<comment type="similarity">
    <text evidence="1 4">Belongs to the thiolase-like superfamily. Thiolase family.</text>
</comment>
<dbReference type="Proteomes" id="UP000035058">
    <property type="component" value="Unassembled WGS sequence"/>
</dbReference>
<keyword evidence="8" id="KW-1185">Reference proteome</keyword>
<dbReference type="Pfam" id="PF02803">
    <property type="entry name" value="Thiolase_C"/>
    <property type="match status" value="1"/>
</dbReference>
<dbReference type="PANTHER" id="PTHR43365:SF1">
    <property type="entry name" value="ACETYL-COA C-ACYLTRANSFERASE"/>
    <property type="match status" value="1"/>
</dbReference>
<dbReference type="InterPro" id="IPR020617">
    <property type="entry name" value="Thiolase_C"/>
</dbReference>
<sequence>MKTVRSSLARDVYVYDAVRTPKGRVRRSGGTLADVPAHELLAGLLRALAARGLDPHVVDDMVIGTSTAAGEQGSAIARAATLWAGWPDTVPGGVVSRLCCSGIDAIGSATARVASGMADVAVAGGVESMSRVPLLHDKPAFAFDGDLRDRTGFVTIGVSADLTAADAGITRDELDAYAVRSHHRAVKAPTSMSVVPVMSRWATLAGDEGARTDADVIGFGALPTLFEDDPSWDLVASRLPDSTRPAGGLHTMATAPQLADGASAALLGGAESEQTLGSHPHARILAVTQAAVRSPRLTAAVDAARKALAQTGLRPRDLDVVEANESFAVSPLLLTRELDLDPARVNPNGGACSTGHPLGATGGVLLVNALDHLERTDGELALLTIPGGLGLGAAAIVQRLR</sequence>
<gene>
    <name evidence="7" type="ORF">GONAM_02_01550</name>
</gene>
<dbReference type="CDD" id="cd00751">
    <property type="entry name" value="thiolase"/>
    <property type="match status" value="1"/>
</dbReference>
<dbReference type="InterPro" id="IPR002155">
    <property type="entry name" value="Thiolase"/>
</dbReference>
<name>K6X2M4_9ACTN</name>
<feature type="domain" description="Thiolase C-terminal" evidence="6">
    <location>
        <begin position="280"/>
        <end position="399"/>
    </location>
</feature>
<keyword evidence="3 4" id="KW-0012">Acyltransferase</keyword>
<evidence type="ECO:0000313" key="8">
    <source>
        <dbReference type="Proteomes" id="UP000035058"/>
    </source>
</evidence>
<organism evidence="7 8">
    <name type="scientific">Gordonia namibiensis NBRC 108229</name>
    <dbReference type="NCBI Taxonomy" id="1208314"/>
    <lineage>
        <taxon>Bacteria</taxon>
        <taxon>Bacillati</taxon>
        <taxon>Actinomycetota</taxon>
        <taxon>Actinomycetes</taxon>
        <taxon>Mycobacteriales</taxon>
        <taxon>Gordoniaceae</taxon>
        <taxon>Gordonia</taxon>
    </lineage>
</organism>
<feature type="domain" description="Thiolase N-terminal" evidence="5">
    <location>
        <begin position="12"/>
        <end position="267"/>
    </location>
</feature>
<dbReference type="SUPFAM" id="SSF53901">
    <property type="entry name" value="Thiolase-like"/>
    <property type="match status" value="2"/>
</dbReference>
<evidence type="ECO:0000259" key="5">
    <source>
        <dbReference type="Pfam" id="PF00108"/>
    </source>
</evidence>
<dbReference type="Gene3D" id="3.40.47.10">
    <property type="match status" value="1"/>
</dbReference>
<dbReference type="PIRSF" id="PIRSF000429">
    <property type="entry name" value="Ac-CoA_Ac_transf"/>
    <property type="match status" value="1"/>
</dbReference>
<evidence type="ECO:0000256" key="4">
    <source>
        <dbReference type="RuleBase" id="RU003557"/>
    </source>
</evidence>
<evidence type="ECO:0000313" key="7">
    <source>
        <dbReference type="EMBL" id="GAB98632.1"/>
    </source>
</evidence>
<dbReference type="RefSeq" id="WP_006864913.1">
    <property type="nucleotide sequence ID" value="NZ_BAHE01000002.1"/>
</dbReference>
<dbReference type="PANTHER" id="PTHR43365">
    <property type="entry name" value="BLR7806 PROTEIN"/>
    <property type="match status" value="1"/>
</dbReference>
<proteinExistence type="inferred from homology"/>
<evidence type="ECO:0000259" key="6">
    <source>
        <dbReference type="Pfam" id="PF02803"/>
    </source>
</evidence>
<dbReference type="Pfam" id="PF00108">
    <property type="entry name" value="Thiolase_N"/>
    <property type="match status" value="1"/>
</dbReference>
<dbReference type="AlphaFoldDB" id="K6X2M4"/>
<dbReference type="EMBL" id="BAHE01000002">
    <property type="protein sequence ID" value="GAB98632.1"/>
    <property type="molecule type" value="Genomic_DNA"/>
</dbReference>